<organism evidence="8 9">
    <name type="scientific">Lagenidium giganteum</name>
    <dbReference type="NCBI Taxonomy" id="4803"/>
    <lineage>
        <taxon>Eukaryota</taxon>
        <taxon>Sar</taxon>
        <taxon>Stramenopiles</taxon>
        <taxon>Oomycota</taxon>
        <taxon>Peronosporomycetes</taxon>
        <taxon>Pythiales</taxon>
        <taxon>Pythiaceae</taxon>
    </lineage>
</organism>
<comment type="caution">
    <text evidence="8">The sequence shown here is derived from an EMBL/GenBank/DDBJ whole genome shotgun (WGS) entry which is preliminary data.</text>
</comment>
<dbReference type="AlphaFoldDB" id="A0AAV2YX35"/>
<dbReference type="EMBL" id="DAKRPA010000094">
    <property type="protein sequence ID" value="DAZ98911.1"/>
    <property type="molecule type" value="Genomic_DNA"/>
</dbReference>
<dbReference type="InterPro" id="IPR029058">
    <property type="entry name" value="AB_hydrolase_fold"/>
</dbReference>
<evidence type="ECO:0000256" key="6">
    <source>
        <dbReference type="SAM" id="SignalP"/>
    </source>
</evidence>
<evidence type="ECO:0000256" key="1">
    <source>
        <dbReference type="ARBA" id="ARBA00004613"/>
    </source>
</evidence>
<reference evidence="8" key="1">
    <citation type="submission" date="2022-11" db="EMBL/GenBank/DDBJ databases">
        <authorList>
            <person name="Morgan W.R."/>
            <person name="Tartar A."/>
        </authorList>
    </citation>
    <scope>NUCLEOTIDE SEQUENCE</scope>
    <source>
        <strain evidence="8">ARSEF 373</strain>
    </source>
</reference>
<evidence type="ECO:0000256" key="4">
    <source>
        <dbReference type="ARBA" id="ARBA00022801"/>
    </source>
</evidence>
<evidence type="ECO:0000313" key="9">
    <source>
        <dbReference type="Proteomes" id="UP001146120"/>
    </source>
</evidence>
<sequence length="691" mass="76544">MSLKTLLASLVVLTCAASLNSVRAQNQFPVVLVHGLAGWGRSELDGYKYWGGRQGDLEQKLRAKGFNVLTATVGPFASNWDRACDLYAQIKGGQVNYGPRHSKHYGHKQFGRTFDGLFPEWGSDVNGTIQKVHLMGHSMGGQTIRMLTQMLNKGTKGAPVEEDALSHPLFGGGLDWVESVTTISSPNQGTLLADMIYKDGDLFESAVSGVLAFAGVGGNKFKGFFDAKLDQWGLDARRENERLSAYVKRVVHSGLFKPGFQDTCGHSLSTYGAAEENAWVETLSNVFYYSFANKDSFTGFDLLFRRVDFPNLLTMMLPLQATSLLLGGRYGPERGFSEAWQPNDGLVSVESMRSDGIGETVTFDGESARGRWHEMPFLNRMDHGAIIGIGNKRQPVVGMYASHLQMLQNLPLPSDPPRRRHLRVEEDASSHPLFGGGLDWVESVTTISSPNHGTLLANMIYDNDDFYESAASAVLAFAGVGGHTTKNFFDAKLDQWGLEVRGDDETLLAYVKRIMKSSLFNPGFHDTCGHSTSTFGAAEENAWVKTLPNVFYYSYSNKDSYRGIDLFFRRVEYPNLMTMLLPLHATSLLLGSRYAVNHGFGEEWQPNDGLVSVASMRNDGSSEIVTFNGSSVPGRWHEMPLLDRMDHGAVIGIGNKRRPVLGIYEKHLKMLKNLPLPSEAPQRRFLRSKFD</sequence>
<comment type="subcellular location">
    <subcellularLocation>
        <location evidence="1">Secreted</location>
    </subcellularLocation>
</comment>
<keyword evidence="9" id="KW-1185">Reference proteome</keyword>
<evidence type="ECO:0000256" key="2">
    <source>
        <dbReference type="ARBA" id="ARBA00022525"/>
    </source>
</evidence>
<protein>
    <recommendedName>
        <fullName evidence="7">Lipase-like C-terminal domain-containing protein</fullName>
    </recommendedName>
</protein>
<feature type="chain" id="PRO_5043315449" description="Lipase-like C-terminal domain-containing protein" evidence="6">
    <location>
        <begin position="25"/>
        <end position="691"/>
    </location>
</feature>
<name>A0AAV2YX35_9STRA</name>
<evidence type="ECO:0000256" key="3">
    <source>
        <dbReference type="ARBA" id="ARBA00022729"/>
    </source>
</evidence>
<dbReference type="PANTHER" id="PTHR34043:SF3">
    <property type="entry name" value="ALPHA_BETA-HYDROLASES SUPERFAMILY PROTEIN"/>
    <property type="match status" value="1"/>
</dbReference>
<accession>A0AAV2YX35</accession>
<keyword evidence="3 6" id="KW-0732">Signal</keyword>
<dbReference type="GO" id="GO:0005576">
    <property type="term" value="C:extracellular region"/>
    <property type="evidence" value="ECO:0007669"/>
    <property type="project" value="UniProtKB-SubCell"/>
</dbReference>
<keyword evidence="4" id="KW-0378">Hydrolase</keyword>
<dbReference type="PANTHER" id="PTHR34043">
    <property type="entry name" value="ALPHA/BETA-HYDROLASES SUPERFAMILY PROTEIN"/>
    <property type="match status" value="1"/>
</dbReference>
<dbReference type="GO" id="GO:0006629">
    <property type="term" value="P:lipid metabolic process"/>
    <property type="evidence" value="ECO:0007669"/>
    <property type="project" value="UniProtKB-KW"/>
</dbReference>
<dbReference type="Gene3D" id="3.40.50.1820">
    <property type="entry name" value="alpha/beta hydrolase"/>
    <property type="match status" value="2"/>
</dbReference>
<keyword evidence="5" id="KW-0443">Lipid metabolism</keyword>
<feature type="domain" description="Lipase-like C-terminal" evidence="7">
    <location>
        <begin position="26"/>
        <end position="389"/>
    </location>
</feature>
<keyword evidence="2" id="KW-0964">Secreted</keyword>
<reference evidence="8" key="2">
    <citation type="journal article" date="2023" name="Microbiol Resour">
        <title>Decontamination and Annotation of the Draft Genome Sequence of the Oomycete Lagenidium giganteum ARSEF 373.</title>
        <authorList>
            <person name="Morgan W.R."/>
            <person name="Tartar A."/>
        </authorList>
    </citation>
    <scope>NUCLEOTIDE SEQUENCE</scope>
    <source>
        <strain evidence="8">ARSEF 373</strain>
    </source>
</reference>
<gene>
    <name evidence="8" type="ORF">N0F65_001350</name>
</gene>
<dbReference type="Proteomes" id="UP001146120">
    <property type="component" value="Unassembled WGS sequence"/>
</dbReference>
<feature type="domain" description="Lipase-like C-terminal" evidence="7">
    <location>
        <begin position="431"/>
        <end position="653"/>
    </location>
</feature>
<evidence type="ECO:0000259" key="7">
    <source>
        <dbReference type="Pfam" id="PF24708"/>
    </source>
</evidence>
<dbReference type="Pfam" id="PF24708">
    <property type="entry name" value="Lip_C"/>
    <property type="match status" value="2"/>
</dbReference>
<dbReference type="InterPro" id="IPR056304">
    <property type="entry name" value="Lip-like_C"/>
</dbReference>
<dbReference type="SUPFAM" id="SSF53474">
    <property type="entry name" value="alpha/beta-Hydrolases"/>
    <property type="match status" value="2"/>
</dbReference>
<evidence type="ECO:0000256" key="5">
    <source>
        <dbReference type="ARBA" id="ARBA00023098"/>
    </source>
</evidence>
<proteinExistence type="predicted"/>
<feature type="signal peptide" evidence="6">
    <location>
        <begin position="1"/>
        <end position="24"/>
    </location>
</feature>
<evidence type="ECO:0000313" key="8">
    <source>
        <dbReference type="EMBL" id="DAZ98911.1"/>
    </source>
</evidence>
<dbReference type="GO" id="GO:0016787">
    <property type="term" value="F:hydrolase activity"/>
    <property type="evidence" value="ECO:0007669"/>
    <property type="project" value="UniProtKB-KW"/>
</dbReference>